<gene>
    <name evidence="2" type="ORF">I5677_14235</name>
</gene>
<dbReference type="InterPro" id="IPR014729">
    <property type="entry name" value="Rossmann-like_a/b/a_fold"/>
</dbReference>
<sequence length="371" mass="43840">MNKYQICNRCIMDTTDPDIVFDQNGICNHCNQYDINVKVYGYHKDTSEDKLREIVNKIKKEERNKEYDCILGISGGVDSSYLAYLSHQLGLRILAVHVDAGWNSDIAVQNIQKICKKLNIDLHTIVIDWPTMKELQRAYMYSGLPNLDVPQDHAFLAAVYNYAKKYKLKYMLNGSNFATEGILPNSWGQAAIDYKNIKGVYNKFGRGKSIKKYPHFNIWQYFYLQQKVIRVNLLNYIDYSKREAIDTLKREFDWKYYGGKHFESRFTKFFQSYYLPQKFGYDKKRAHLSSLIVGGEMSREEAIIEMEDSSSYTLEEMLEDRDYILKKLDIPMQEWDKIMNQKVKKETDYPSNKYLIEKLIKVKRLIKSMKR</sequence>
<dbReference type="Proteomes" id="UP000623269">
    <property type="component" value="Unassembled WGS sequence"/>
</dbReference>
<dbReference type="GO" id="GO:0006163">
    <property type="term" value="P:purine nucleotide metabolic process"/>
    <property type="evidence" value="ECO:0007669"/>
    <property type="project" value="UniProtKB-ARBA"/>
</dbReference>
<organism evidence="2 3">
    <name type="scientific">Mobilitalea sibirica</name>
    <dbReference type="NCBI Taxonomy" id="1462919"/>
    <lineage>
        <taxon>Bacteria</taxon>
        <taxon>Bacillati</taxon>
        <taxon>Bacillota</taxon>
        <taxon>Clostridia</taxon>
        <taxon>Lachnospirales</taxon>
        <taxon>Lachnospiraceae</taxon>
        <taxon>Mobilitalea</taxon>
    </lineage>
</organism>
<comment type="caution">
    <text evidence="2">The sequence shown here is derived from an EMBL/GenBank/DDBJ whole genome shotgun (WGS) entry which is preliminary data.</text>
</comment>
<dbReference type="NCBIfam" id="TIGR03573">
    <property type="entry name" value="WbuX"/>
    <property type="match status" value="1"/>
</dbReference>
<evidence type="ECO:0000259" key="1">
    <source>
        <dbReference type="Pfam" id="PF02540"/>
    </source>
</evidence>
<keyword evidence="3" id="KW-1185">Reference proteome</keyword>
<dbReference type="AlphaFoldDB" id="A0A8J7HCG6"/>
<accession>A0A8J7HCG6</accession>
<dbReference type="SUPFAM" id="SSF52402">
    <property type="entry name" value="Adenine nucleotide alpha hydrolases-like"/>
    <property type="match status" value="1"/>
</dbReference>
<proteinExistence type="predicted"/>
<dbReference type="EMBL" id="JAEAGR010000016">
    <property type="protein sequence ID" value="MBH1942056.1"/>
    <property type="molecule type" value="Genomic_DNA"/>
</dbReference>
<evidence type="ECO:0000313" key="3">
    <source>
        <dbReference type="Proteomes" id="UP000623269"/>
    </source>
</evidence>
<feature type="domain" description="NAD/GMP synthase" evidence="1">
    <location>
        <begin position="55"/>
        <end position="202"/>
    </location>
</feature>
<name>A0A8J7HCG6_9FIRM</name>
<dbReference type="RefSeq" id="WP_197662301.1">
    <property type="nucleotide sequence ID" value="NZ_JAEAGR010000016.1"/>
</dbReference>
<protein>
    <submittedName>
        <fullName evidence="2">N-acetyl sugar amidotransferase</fullName>
    </submittedName>
</protein>
<evidence type="ECO:0000313" key="2">
    <source>
        <dbReference type="EMBL" id="MBH1942056.1"/>
    </source>
</evidence>
<dbReference type="Pfam" id="PF02540">
    <property type="entry name" value="NAD_synthase"/>
    <property type="match status" value="1"/>
</dbReference>
<dbReference type="InterPro" id="IPR022310">
    <property type="entry name" value="NAD/GMP_synthase"/>
</dbReference>
<reference evidence="2" key="1">
    <citation type="submission" date="2020-12" db="EMBL/GenBank/DDBJ databases">
        <title>M. sibirica DSM 26468T genome.</title>
        <authorList>
            <person name="Thieme N."/>
            <person name="Rettenmaier R."/>
            <person name="Zverlov V."/>
            <person name="Liebl W."/>
        </authorList>
    </citation>
    <scope>NUCLEOTIDE SEQUENCE</scope>
    <source>
        <strain evidence="2">DSM 26468</strain>
    </source>
</reference>
<dbReference type="Gene3D" id="3.40.50.620">
    <property type="entry name" value="HUPs"/>
    <property type="match status" value="1"/>
</dbReference>
<dbReference type="InterPro" id="IPR020022">
    <property type="entry name" value="N-acetyl_sugar_amidoTrfase"/>
</dbReference>